<name>A0A2G6MQB6_9BACT</name>
<accession>A0A2G6MQB6</accession>
<proteinExistence type="predicted"/>
<organism evidence="1 2">
    <name type="scientific">Desulfobacter postgatei</name>
    <dbReference type="NCBI Taxonomy" id="2293"/>
    <lineage>
        <taxon>Bacteria</taxon>
        <taxon>Pseudomonadati</taxon>
        <taxon>Thermodesulfobacteriota</taxon>
        <taxon>Desulfobacteria</taxon>
        <taxon>Desulfobacterales</taxon>
        <taxon>Desulfobacteraceae</taxon>
        <taxon>Desulfobacter</taxon>
    </lineage>
</organism>
<comment type="caution">
    <text evidence="1">The sequence shown here is derived from an EMBL/GenBank/DDBJ whole genome shotgun (WGS) entry which is preliminary data.</text>
</comment>
<dbReference type="AlphaFoldDB" id="A0A2G6MQB6"/>
<evidence type="ECO:0000313" key="2">
    <source>
        <dbReference type="Proteomes" id="UP000231203"/>
    </source>
</evidence>
<dbReference type="EMBL" id="PDTI01000051">
    <property type="protein sequence ID" value="PIE62298.1"/>
    <property type="molecule type" value="Genomic_DNA"/>
</dbReference>
<evidence type="ECO:0000313" key="1">
    <source>
        <dbReference type="EMBL" id="PIE62298.1"/>
    </source>
</evidence>
<sequence>MRSSLNYLNTHSKFVPCFIKKIGRLFTTGILLVLMCLKPLAAGHLKEIDTYYIRFDLKSSSQRITDGKLTMVPAHGQFRAANFSYLPISGIIPALPQETIQSIQAKAKQNAFIQLLEQKGLKSVTTLNYDTIISYEGCVQLPVTLFISPYDNKNKGFPYTARVLFSPLSFPDQWESLRRRFKIKKLIDNFFLFFQ</sequence>
<protein>
    <submittedName>
        <fullName evidence="1">Uncharacterized protein</fullName>
    </submittedName>
</protein>
<reference evidence="1 2" key="1">
    <citation type="submission" date="2017-10" db="EMBL/GenBank/DDBJ databases">
        <title>Novel microbial diversity and functional potential in the marine mammal oral microbiome.</title>
        <authorList>
            <person name="Dudek N.K."/>
            <person name="Sun C.L."/>
            <person name="Burstein D."/>
            <person name="Kantor R.S."/>
            <person name="Aliaga Goltsman D.S."/>
            <person name="Bik E.M."/>
            <person name="Thomas B.C."/>
            <person name="Banfield J.F."/>
            <person name="Relman D.A."/>
        </authorList>
    </citation>
    <scope>NUCLEOTIDE SEQUENCE [LARGE SCALE GENOMIC DNA]</scope>
    <source>
        <strain evidence="1">DOLJORAL78_47_202</strain>
    </source>
</reference>
<dbReference type="Proteomes" id="UP000231203">
    <property type="component" value="Unassembled WGS sequence"/>
</dbReference>
<gene>
    <name evidence="1" type="ORF">CSA25_05600</name>
</gene>